<proteinExistence type="predicted"/>
<evidence type="ECO:0000256" key="1">
    <source>
        <dbReference type="SAM" id="SignalP"/>
    </source>
</evidence>
<dbReference type="Gene3D" id="2.40.160.170">
    <property type="match status" value="1"/>
</dbReference>
<keyword evidence="3" id="KW-1185">Reference proteome</keyword>
<sequence>MKLAAFTAAALMAATTIHAQGIEDWGYASGVSSFGTQVEGTYAIQPGLDLRGFGAGVLTMSTSETYEDDGDSVLVEGNDSLGGYGLMADYYWKQSGFRLSLGMFMTKGEIEGTFYDDETYTGTIAFDRSIAPVITAGYRKQWNSGYTLAGELGAIGAQLEASSTSSDPAVQSDIADLNSDLSDMAAIPYLSVTFGYQF</sequence>
<comment type="caution">
    <text evidence="2">The sequence shown here is derived from an EMBL/GenBank/DDBJ whole genome shotgun (WGS) entry which is preliminary data.</text>
</comment>
<reference evidence="2 3" key="1">
    <citation type="submission" date="2020-03" db="EMBL/GenBank/DDBJ databases">
        <title>Bacterial isolates of synthetic phycosphere.</title>
        <authorList>
            <person name="Fu H."/>
            <person name="Moran M.A."/>
        </authorList>
    </citation>
    <scope>NUCLEOTIDE SEQUENCE [LARGE SCALE GENOMIC DNA]</scope>
    <source>
        <strain evidence="2 3">HF1</strain>
    </source>
</reference>
<accession>A0ABX0VZL0</accession>
<feature type="signal peptide" evidence="1">
    <location>
        <begin position="1"/>
        <end position="19"/>
    </location>
</feature>
<organism evidence="2 3">
    <name type="scientific">Marivivens donghaensis</name>
    <dbReference type="NCBI Taxonomy" id="1699413"/>
    <lineage>
        <taxon>Bacteria</taxon>
        <taxon>Pseudomonadati</taxon>
        <taxon>Pseudomonadota</taxon>
        <taxon>Alphaproteobacteria</taxon>
        <taxon>Rhodobacterales</taxon>
        <taxon>Paracoccaceae</taxon>
        <taxon>Marivivens group</taxon>
        <taxon>Marivivens</taxon>
    </lineage>
</organism>
<evidence type="ECO:0000313" key="2">
    <source>
        <dbReference type="EMBL" id="NIY72354.1"/>
    </source>
</evidence>
<dbReference type="RefSeq" id="WP_167637734.1">
    <property type="nucleotide sequence ID" value="NZ_JAATOP010000004.1"/>
</dbReference>
<keyword evidence="1" id="KW-0732">Signal</keyword>
<evidence type="ECO:0008006" key="4">
    <source>
        <dbReference type="Google" id="ProtNLM"/>
    </source>
</evidence>
<dbReference type="EMBL" id="JAATOP010000004">
    <property type="protein sequence ID" value="NIY72354.1"/>
    <property type="molecule type" value="Genomic_DNA"/>
</dbReference>
<protein>
    <recommendedName>
        <fullName evidence="4">Outer membrane protein beta-barrel domain-containing protein</fullName>
    </recommendedName>
</protein>
<name>A0ABX0VZL0_9RHOB</name>
<feature type="chain" id="PRO_5045500153" description="Outer membrane protein beta-barrel domain-containing protein" evidence="1">
    <location>
        <begin position="20"/>
        <end position="198"/>
    </location>
</feature>
<evidence type="ECO:0000313" key="3">
    <source>
        <dbReference type="Proteomes" id="UP000709466"/>
    </source>
</evidence>
<dbReference type="Proteomes" id="UP000709466">
    <property type="component" value="Unassembled WGS sequence"/>
</dbReference>
<gene>
    <name evidence="2" type="ORF">HCZ30_07875</name>
</gene>